<name>F4X058_ACREC</name>
<dbReference type="InParanoid" id="F4X058"/>
<feature type="coiled-coil region" evidence="1">
    <location>
        <begin position="158"/>
        <end position="199"/>
    </location>
</feature>
<keyword evidence="1" id="KW-0175">Coiled coil</keyword>
<keyword evidence="3" id="KW-1185">Reference proteome</keyword>
<proteinExistence type="predicted"/>
<evidence type="ECO:0000256" key="1">
    <source>
        <dbReference type="SAM" id="Coils"/>
    </source>
</evidence>
<reference evidence="2" key="1">
    <citation type="submission" date="2011-02" db="EMBL/GenBank/DDBJ databases">
        <title>The genome of the leaf-cutting ant Acromyrmex echinatior suggests key adaptations to social evolution and fungus farming.</title>
        <authorList>
            <person name="Nygaard S."/>
            <person name="Zhang G."/>
        </authorList>
    </citation>
    <scope>NUCLEOTIDE SEQUENCE</scope>
</reference>
<dbReference type="AlphaFoldDB" id="F4X058"/>
<protein>
    <submittedName>
        <fullName evidence="2">Uncharacterized protein</fullName>
    </submittedName>
</protein>
<sequence>MMNMVSVKGSGPKIVSDVCLPRELRLRVVNKDIVNSPVTAVETSNALMVIDSSEGRARAKSLSKMNTSRMDDYDDDVLDRPDFLQIIKKDWQTDKKKKLQECPLDDSLSYKQKTAVDEITYLFPQMSPTIMTETLREEVARQAVQQLAANSARAQEPIEVMSGKCLQLEREVASLKRQMEIIQKDRDSLRKEVRLLRRELVSCKASGCRKLDYGEEDRQVAGTSHISPLDRRVASVTEDIPPARRPSLRGVSRAIPKDSSVRRKLVDERGHIILSAAVNGQEDNHQREKDLAGFLLQPKLILFPPSTTLSWCKGSPRASPGSWLPSARAGGGYRYDCSGPTMLCTDLSVIRRNLYTGFCTSRDFLSHEMPLEDPFFGMDFQYADRGWWP</sequence>
<gene>
    <name evidence="2" type="ORF">G5I_11646</name>
</gene>
<organism evidence="3">
    <name type="scientific">Acromyrmex echinatior</name>
    <name type="common">Panamanian leafcutter ant</name>
    <name type="synonym">Acromyrmex octospinosus echinatior</name>
    <dbReference type="NCBI Taxonomy" id="103372"/>
    <lineage>
        <taxon>Eukaryota</taxon>
        <taxon>Metazoa</taxon>
        <taxon>Ecdysozoa</taxon>
        <taxon>Arthropoda</taxon>
        <taxon>Hexapoda</taxon>
        <taxon>Insecta</taxon>
        <taxon>Pterygota</taxon>
        <taxon>Neoptera</taxon>
        <taxon>Endopterygota</taxon>
        <taxon>Hymenoptera</taxon>
        <taxon>Apocrita</taxon>
        <taxon>Aculeata</taxon>
        <taxon>Formicoidea</taxon>
        <taxon>Formicidae</taxon>
        <taxon>Myrmicinae</taxon>
        <taxon>Acromyrmex</taxon>
    </lineage>
</organism>
<dbReference type="OrthoDB" id="7554769at2759"/>
<evidence type="ECO:0000313" key="3">
    <source>
        <dbReference type="Proteomes" id="UP000007755"/>
    </source>
</evidence>
<dbReference type="Proteomes" id="UP000007755">
    <property type="component" value="Unassembled WGS sequence"/>
</dbReference>
<evidence type="ECO:0000313" key="2">
    <source>
        <dbReference type="EMBL" id="EGI60172.1"/>
    </source>
</evidence>
<accession>F4X058</accession>
<dbReference type="EMBL" id="GL888492">
    <property type="protein sequence ID" value="EGI60172.1"/>
    <property type="molecule type" value="Genomic_DNA"/>
</dbReference>